<feature type="region of interest" description="Disordered" evidence="1">
    <location>
        <begin position="494"/>
        <end position="577"/>
    </location>
</feature>
<feature type="compositionally biased region" description="Acidic residues" evidence="1">
    <location>
        <begin position="151"/>
        <end position="165"/>
    </location>
</feature>
<dbReference type="Proteomes" id="UP001362999">
    <property type="component" value="Unassembled WGS sequence"/>
</dbReference>
<dbReference type="EMBL" id="JAWWNJ010000088">
    <property type="protein sequence ID" value="KAK7000582.1"/>
    <property type="molecule type" value="Genomic_DNA"/>
</dbReference>
<protein>
    <submittedName>
        <fullName evidence="2">Uncharacterized protein</fullName>
    </submittedName>
</protein>
<feature type="compositionally biased region" description="Basic and acidic residues" evidence="1">
    <location>
        <begin position="494"/>
        <end position="504"/>
    </location>
</feature>
<comment type="caution">
    <text evidence="2">The sequence shown here is derived from an EMBL/GenBank/DDBJ whole genome shotgun (WGS) entry which is preliminary data.</text>
</comment>
<feature type="compositionally biased region" description="Basic and acidic residues" evidence="1">
    <location>
        <begin position="313"/>
        <end position="324"/>
    </location>
</feature>
<name>A0AAW0A425_9AGAR</name>
<evidence type="ECO:0000313" key="3">
    <source>
        <dbReference type="Proteomes" id="UP001362999"/>
    </source>
</evidence>
<sequence>MPPRIDLNSLPAFSDIPGGPLKSLNKPELFSVARELGIGLPLDPRTITVETLRGQVTQGIGKLPNDVRFHKFIVHRAQTTGGAALRNSADKDKEDVGAKDVQPTGAHRKLLEQRVKSDPAGQLKHLKAPADADKHKGKARQSLGSLSSLSSEEEPIPPELDETPEEAPPNPLPEPGPALIDSYYKALQRQDAVADLPIAVEFCGENGVVQLVYIPTQIKASIPLFRDVDAGTVVVSLKKLIPAALAQLSPSKETSYRRLTLMQGNVALSLGSVEQFLKGNFPDALEAPAGDMCPLEIETRRLVFQGDVKPLEEARDRKKSADDKKKKKKKFDDDSDEEQDGDKDPDLLECLRDAMNVKPDDKSIILNVIGPRLVRWNGHQEAINYCDDNLSRTGVSKKTKPYRVPEAYRTHKNETFHKYANRPFGKKHVALALGISNGTLTADRKLFTNPDIEFAAQAKMWVGGEGGLDDKVRVKFEKMTVAQWTEYINNAKAAHEKAEADARKANRRAGKRARSKSSTEESTSGHDSSSEEDEEHRLKQRLAQIKADKERAAKKARKGEGKSKPSARLRSNSLDKS</sequence>
<gene>
    <name evidence="2" type="ORF">R3P38DRAFT_3218753</name>
</gene>
<keyword evidence="3" id="KW-1185">Reference proteome</keyword>
<organism evidence="2 3">
    <name type="scientific">Favolaschia claudopus</name>
    <dbReference type="NCBI Taxonomy" id="2862362"/>
    <lineage>
        <taxon>Eukaryota</taxon>
        <taxon>Fungi</taxon>
        <taxon>Dikarya</taxon>
        <taxon>Basidiomycota</taxon>
        <taxon>Agaricomycotina</taxon>
        <taxon>Agaricomycetes</taxon>
        <taxon>Agaricomycetidae</taxon>
        <taxon>Agaricales</taxon>
        <taxon>Marasmiineae</taxon>
        <taxon>Mycenaceae</taxon>
        <taxon>Favolaschia</taxon>
    </lineage>
</organism>
<feature type="compositionally biased region" description="Basic and acidic residues" evidence="1">
    <location>
        <begin position="546"/>
        <end position="563"/>
    </location>
</feature>
<evidence type="ECO:0000256" key="1">
    <source>
        <dbReference type="SAM" id="MobiDB-lite"/>
    </source>
</evidence>
<feature type="compositionally biased region" description="Basic and acidic residues" evidence="1">
    <location>
        <begin position="88"/>
        <end position="98"/>
    </location>
</feature>
<dbReference type="AlphaFoldDB" id="A0AAW0A425"/>
<proteinExistence type="predicted"/>
<feature type="compositionally biased region" description="Basic residues" evidence="1">
    <location>
        <begin position="505"/>
        <end position="515"/>
    </location>
</feature>
<accession>A0AAW0A425</accession>
<feature type="compositionally biased region" description="Pro residues" evidence="1">
    <location>
        <begin position="166"/>
        <end position="176"/>
    </location>
</feature>
<feature type="region of interest" description="Disordered" evidence="1">
    <location>
        <begin position="83"/>
        <end position="176"/>
    </location>
</feature>
<feature type="region of interest" description="Disordered" evidence="1">
    <location>
        <begin position="313"/>
        <end position="347"/>
    </location>
</feature>
<evidence type="ECO:0000313" key="2">
    <source>
        <dbReference type="EMBL" id="KAK7000582.1"/>
    </source>
</evidence>
<reference evidence="2 3" key="1">
    <citation type="journal article" date="2024" name="J Genomics">
        <title>Draft genome sequencing and assembly of Favolaschia claudopus CIRM-BRFM 2984 isolated from oak limbs.</title>
        <authorList>
            <person name="Navarro D."/>
            <person name="Drula E."/>
            <person name="Chaduli D."/>
            <person name="Cazenave R."/>
            <person name="Ahrendt S."/>
            <person name="Wang J."/>
            <person name="Lipzen A."/>
            <person name="Daum C."/>
            <person name="Barry K."/>
            <person name="Grigoriev I.V."/>
            <person name="Favel A."/>
            <person name="Rosso M.N."/>
            <person name="Martin F."/>
        </authorList>
    </citation>
    <scope>NUCLEOTIDE SEQUENCE [LARGE SCALE GENOMIC DNA]</scope>
    <source>
        <strain evidence="2 3">CIRM-BRFM 2984</strain>
    </source>
</reference>